<gene>
    <name evidence="3" type="ORF">MANES_13G124400</name>
</gene>
<dbReference type="AlphaFoldDB" id="A0A2C9UR87"/>
<name>A0A2C9UR87_MANES</name>
<organism evidence="3">
    <name type="scientific">Manihot esculenta</name>
    <name type="common">Cassava</name>
    <name type="synonym">Jatropha manihot</name>
    <dbReference type="NCBI Taxonomy" id="3983"/>
    <lineage>
        <taxon>Eukaryota</taxon>
        <taxon>Viridiplantae</taxon>
        <taxon>Streptophyta</taxon>
        <taxon>Embryophyta</taxon>
        <taxon>Tracheophyta</taxon>
        <taxon>Spermatophyta</taxon>
        <taxon>Magnoliopsida</taxon>
        <taxon>eudicotyledons</taxon>
        <taxon>Gunneridae</taxon>
        <taxon>Pentapetalae</taxon>
        <taxon>rosids</taxon>
        <taxon>fabids</taxon>
        <taxon>Malpighiales</taxon>
        <taxon>Euphorbiaceae</taxon>
        <taxon>Crotonoideae</taxon>
        <taxon>Manihoteae</taxon>
        <taxon>Manihot</taxon>
    </lineage>
</organism>
<protein>
    <submittedName>
        <fullName evidence="3">Uncharacterized protein</fullName>
    </submittedName>
</protein>
<evidence type="ECO:0000256" key="2">
    <source>
        <dbReference type="SAM" id="SignalP"/>
    </source>
</evidence>
<evidence type="ECO:0000256" key="1">
    <source>
        <dbReference type="SAM" id="MobiDB-lite"/>
    </source>
</evidence>
<feature type="signal peptide" evidence="2">
    <location>
        <begin position="1"/>
        <end position="21"/>
    </location>
</feature>
<feature type="chain" id="PRO_5012406531" evidence="2">
    <location>
        <begin position="22"/>
        <end position="211"/>
    </location>
</feature>
<accession>A0A2C9UR87</accession>
<dbReference type="PANTHER" id="PTHR31865:SF1">
    <property type="entry name" value="INSERTASE, PUTATIVE (DUF1685)-RELATED"/>
    <property type="match status" value="1"/>
</dbReference>
<feature type="region of interest" description="Disordered" evidence="1">
    <location>
        <begin position="157"/>
        <end position="185"/>
    </location>
</feature>
<sequence>MFKIFSIFLLAIALSSPPGEVFRPTPHSPSSGAVPMSLHQPHAPPLPPPQHPLLPPAAQPKQLLKPSLPLYKQHSWSPDIYRDEAWLRRKGNCKNRRSKSVTDEDLDELKACIELGFGFDSPEVDQRLSDTLPALGLYYAVNKQYYDTVSKSVTANTTSSSSTASDCETPSPLGSPHTFFSPGDNPQTVKTRLRQWAQVVACSVRQCSSSS</sequence>
<dbReference type="Pfam" id="PF07939">
    <property type="entry name" value="DUF1685"/>
    <property type="match status" value="1"/>
</dbReference>
<dbReference type="EMBL" id="CM004399">
    <property type="protein sequence ID" value="OAY33784.1"/>
    <property type="molecule type" value="Genomic_DNA"/>
</dbReference>
<keyword evidence="2" id="KW-0732">Signal</keyword>
<feature type="region of interest" description="Disordered" evidence="1">
    <location>
        <begin position="21"/>
        <end position="58"/>
    </location>
</feature>
<dbReference type="PANTHER" id="PTHR31865">
    <property type="entry name" value="OSJNBA0071G03.3 PROTEIN"/>
    <property type="match status" value="1"/>
</dbReference>
<dbReference type="STRING" id="3983.A0A2C9UR87"/>
<dbReference type="InterPro" id="IPR012881">
    <property type="entry name" value="DUF1685"/>
</dbReference>
<proteinExistence type="predicted"/>
<feature type="compositionally biased region" description="Pro residues" evidence="1">
    <location>
        <begin position="42"/>
        <end position="58"/>
    </location>
</feature>
<evidence type="ECO:0000313" key="3">
    <source>
        <dbReference type="EMBL" id="OAY33784.1"/>
    </source>
</evidence>
<reference evidence="3" key="1">
    <citation type="submission" date="2016-02" db="EMBL/GenBank/DDBJ databases">
        <title>WGS assembly of Manihot esculenta.</title>
        <authorList>
            <person name="Bredeson J.V."/>
            <person name="Prochnik S.E."/>
            <person name="Lyons J.B."/>
            <person name="Schmutz J."/>
            <person name="Grimwood J."/>
            <person name="Vrebalov J."/>
            <person name="Bart R.S."/>
            <person name="Amuge T."/>
            <person name="Ferguson M.E."/>
            <person name="Green R."/>
            <person name="Putnam N."/>
            <person name="Stites J."/>
            <person name="Rounsley S."/>
            <person name="Rokhsar D.S."/>
        </authorList>
    </citation>
    <scope>NUCLEOTIDE SEQUENCE [LARGE SCALE GENOMIC DNA]</scope>
    <source>
        <tissue evidence="3">Leaf</tissue>
    </source>
</reference>